<keyword evidence="1" id="KW-0282">Flagellum</keyword>
<evidence type="ECO:0000313" key="2">
    <source>
        <dbReference type="Proteomes" id="UP000463138"/>
    </source>
</evidence>
<dbReference type="EMBL" id="QOVF01000002">
    <property type="protein sequence ID" value="KAA0695319.1"/>
    <property type="molecule type" value="Genomic_DNA"/>
</dbReference>
<dbReference type="SUPFAM" id="SSF160214">
    <property type="entry name" value="FlaG-like"/>
    <property type="match status" value="1"/>
</dbReference>
<sequence length="131" mass="14060">MGILKPFDVSRTARSSVAVEASAERSALGQTDLAATISAAKPVATQTRDALAQPSEIAEDELKLAVSDIQDFVQSVRRDINFQLDDSSGRVVVNVTEASSGDVIRQIPSEEALRLSENLSEIRSLLFEAEA</sequence>
<name>A0A7V7GVE9_9GAMM</name>
<dbReference type="Proteomes" id="UP000463138">
    <property type="component" value="Unassembled WGS sequence"/>
</dbReference>
<dbReference type="Pfam" id="PF03646">
    <property type="entry name" value="FlaG"/>
    <property type="match status" value="1"/>
</dbReference>
<organism evidence="1 2">
    <name type="scientific">Halopseudomonas laoshanensis</name>
    <dbReference type="NCBI Taxonomy" id="2268758"/>
    <lineage>
        <taxon>Bacteria</taxon>
        <taxon>Pseudomonadati</taxon>
        <taxon>Pseudomonadota</taxon>
        <taxon>Gammaproteobacteria</taxon>
        <taxon>Pseudomonadales</taxon>
        <taxon>Pseudomonadaceae</taxon>
        <taxon>Halopseudomonas</taxon>
    </lineage>
</organism>
<comment type="caution">
    <text evidence="1">The sequence shown here is derived from an EMBL/GenBank/DDBJ whole genome shotgun (WGS) entry which is preliminary data.</text>
</comment>
<dbReference type="Gene3D" id="3.30.160.170">
    <property type="entry name" value="FlaG-like"/>
    <property type="match status" value="1"/>
</dbReference>
<gene>
    <name evidence="1" type="ORF">DT594_07515</name>
</gene>
<accession>A0A7V7GVE9</accession>
<dbReference type="InterPro" id="IPR005186">
    <property type="entry name" value="FlaG"/>
</dbReference>
<keyword evidence="1" id="KW-0969">Cilium</keyword>
<dbReference type="InterPro" id="IPR035924">
    <property type="entry name" value="FlaG-like_sf"/>
</dbReference>
<dbReference type="PANTHER" id="PTHR37166:SF1">
    <property type="entry name" value="PROTEIN FLAG"/>
    <property type="match status" value="1"/>
</dbReference>
<dbReference type="AlphaFoldDB" id="A0A7V7GVE9"/>
<keyword evidence="2" id="KW-1185">Reference proteome</keyword>
<dbReference type="OrthoDB" id="5741693at2"/>
<evidence type="ECO:0000313" key="1">
    <source>
        <dbReference type="EMBL" id="KAA0695319.1"/>
    </source>
</evidence>
<proteinExistence type="predicted"/>
<reference evidence="1 2" key="1">
    <citation type="submission" date="2018-07" db="EMBL/GenBank/DDBJ databases">
        <title>Pseudomonas laoshanensis sp. nov., isolated from soil.</title>
        <authorList>
            <person name="Sun J."/>
            <person name="Yu L."/>
            <person name="Wang M."/>
            <person name="Zhang C."/>
        </authorList>
    </citation>
    <scope>NUCLEOTIDE SEQUENCE [LARGE SCALE GENOMIC DNA]</scope>
    <source>
        <strain evidence="1 2">Y22</strain>
    </source>
</reference>
<protein>
    <submittedName>
        <fullName evidence="1">Flagellar biosynthesis protein FlaG</fullName>
    </submittedName>
</protein>
<keyword evidence="1" id="KW-0966">Cell projection</keyword>
<dbReference type="PANTHER" id="PTHR37166">
    <property type="entry name" value="PROTEIN FLAG"/>
    <property type="match status" value="1"/>
</dbReference>